<accession>A0ABT7S203</accession>
<evidence type="ECO:0000313" key="1">
    <source>
        <dbReference type="EMBL" id="MDM7647504.1"/>
    </source>
</evidence>
<dbReference type="Proteomes" id="UP001242903">
    <property type="component" value="Unassembled WGS sequence"/>
</dbReference>
<keyword evidence="2" id="KW-1185">Reference proteome</keyword>
<name>A0ABT7S203_9LACO</name>
<evidence type="ECO:0000313" key="2">
    <source>
        <dbReference type="Proteomes" id="UP001242903"/>
    </source>
</evidence>
<dbReference type="EMBL" id="JAUCAQ010000037">
    <property type="protein sequence ID" value="MDM7647504.1"/>
    <property type="molecule type" value="Genomic_DNA"/>
</dbReference>
<reference evidence="1 2" key="1">
    <citation type="submission" date="2023-06" db="EMBL/GenBank/DDBJ databases">
        <title>Draft Genome Sequences of lactic acid bacteria strains isolated from fermented milk products.</title>
        <authorList>
            <person name="Elcheninov A.G."/>
            <person name="Klyukina A."/>
            <person name="Zayulina K.S."/>
            <person name="Gavirova L.A."/>
            <person name="Shcherbakova P.A."/>
            <person name="Shestakov A.I."/>
            <person name="Kublanov I.V."/>
            <person name="Kochetkova T.V."/>
        </authorList>
    </citation>
    <scope>NUCLEOTIDE SEQUENCE [LARGE SCALE GENOMIC DNA]</scope>
    <source>
        <strain evidence="1 2">TOM.81</strain>
    </source>
</reference>
<protein>
    <submittedName>
        <fullName evidence="1">Uncharacterized protein</fullName>
    </submittedName>
</protein>
<organism evidence="1 2">
    <name type="scientific">Leuconostoc falkenbergense</name>
    <dbReference type="NCBI Taxonomy" id="2766470"/>
    <lineage>
        <taxon>Bacteria</taxon>
        <taxon>Bacillati</taxon>
        <taxon>Bacillota</taxon>
        <taxon>Bacilli</taxon>
        <taxon>Lactobacillales</taxon>
        <taxon>Lactobacillaceae</taxon>
        <taxon>Leuconostoc</taxon>
    </lineage>
</organism>
<comment type="caution">
    <text evidence="1">The sequence shown here is derived from an EMBL/GenBank/DDBJ whole genome shotgun (WGS) entry which is preliminary data.</text>
</comment>
<gene>
    <name evidence="1" type="ORF">QUE93_10845</name>
</gene>
<proteinExistence type="predicted"/>
<dbReference type="RefSeq" id="WP_289457244.1">
    <property type="nucleotide sequence ID" value="NZ_JAUCAQ010000037.1"/>
</dbReference>
<sequence length="193" mass="22280">MEITGKLIKTENTLDKAILLAKKAISENKTFSIFTPQYSYDEIMDLYFSFDEIETEGYTTPYEEIILKPIVDEIMNNKTIDDVEKEIIISSINSDVNVDGWILLDTDNWVSDDIDGKLYKLHSKKTIQLKEINLITKGKFERDIRGVFNDDRLESIDEVILNDNNISEFLEGMKLNLSDYLKIKNVTLTAHVD</sequence>